<dbReference type="PRINTS" id="PR01549">
    <property type="entry name" value="AUTOINDCRSYN"/>
</dbReference>
<dbReference type="GO" id="GO:0061579">
    <property type="term" value="F:N-acyl homoserine lactone synthase activity"/>
    <property type="evidence" value="ECO:0007669"/>
    <property type="project" value="UniProtKB-EC"/>
</dbReference>
<evidence type="ECO:0000256" key="1">
    <source>
        <dbReference type="ARBA" id="ARBA00012340"/>
    </source>
</evidence>
<proteinExistence type="predicted"/>
<organism evidence="8">
    <name type="scientific">Arsenophonus nasoniae</name>
    <name type="common">son-killer infecting Nasonia vitripennis</name>
    <dbReference type="NCBI Taxonomy" id="638"/>
    <lineage>
        <taxon>Bacteria</taxon>
        <taxon>Pseudomonadati</taxon>
        <taxon>Pseudomonadota</taxon>
        <taxon>Gammaproteobacteria</taxon>
        <taxon>Enterobacterales</taxon>
        <taxon>Morganellaceae</taxon>
        <taxon>Arsenophonus</taxon>
    </lineage>
</organism>
<dbReference type="EMBL" id="FN545263">
    <property type="protein sequence ID" value="CBA76119.1"/>
    <property type="molecule type" value="Genomic_DNA"/>
</dbReference>
<dbReference type="AlphaFoldDB" id="D2U3V6"/>
<keyword evidence="3" id="KW-0673">Quorum sensing</keyword>
<dbReference type="InterPro" id="IPR016181">
    <property type="entry name" value="Acyl_CoA_acyltransferase"/>
</dbReference>
<reference evidence="8" key="1">
    <citation type="journal article" date="2010" name="Insect Mol. Biol.">
        <title>The draft genome sequence of Arsenophonus nasoniae, son-killer bacterium of Nasonia vitripennis, reveals genes associated with virulence and symbiosis.</title>
        <authorList>
            <person name="Wilkes T."/>
            <person name="Darby A.C."/>
            <person name="Choi J."/>
            <person name="Colborne J.K."/>
            <person name="Werren J.H."/>
            <person name="Hurst G.D.D."/>
        </authorList>
    </citation>
    <scope>NUCLEOTIDE SEQUENCE</scope>
</reference>
<keyword evidence="4" id="KW-0808">Transferase</keyword>
<evidence type="ECO:0000256" key="6">
    <source>
        <dbReference type="ARBA" id="ARBA00022929"/>
    </source>
</evidence>
<dbReference type="EC" id="2.3.1.184" evidence="1"/>
<gene>
    <name evidence="8" type="ORF">ARN_33540</name>
</gene>
<evidence type="ECO:0000256" key="5">
    <source>
        <dbReference type="ARBA" id="ARBA00022691"/>
    </source>
</evidence>
<keyword evidence="6" id="KW-0071">Autoinducer synthesis</keyword>
<dbReference type="GO" id="GO:0009372">
    <property type="term" value="P:quorum sensing"/>
    <property type="evidence" value="ECO:0007669"/>
    <property type="project" value="UniProtKB-KW"/>
</dbReference>
<sequence>MITGTFYKYFKQINLPKGNYFEASRLFVDKERIVKFELNKYSISLMLFLSMIYYVRNHNYDGICAIISYQMLIIFRRAGWNVDIVNKGISEKNEVIYLITMPIDGKNTYLLEKNVKSKYKVNDRWPLNFLSRW</sequence>
<evidence type="ECO:0000256" key="3">
    <source>
        <dbReference type="ARBA" id="ARBA00022654"/>
    </source>
</evidence>
<dbReference type="PANTHER" id="PTHR39322">
    <property type="entry name" value="ACYL-HOMOSERINE-LACTONE SYNTHASE"/>
    <property type="match status" value="1"/>
</dbReference>
<accession>D2U3V6</accession>
<keyword evidence="5" id="KW-0949">S-adenosyl-L-methionine</keyword>
<evidence type="ECO:0000256" key="2">
    <source>
        <dbReference type="ARBA" id="ARBA00018768"/>
    </source>
</evidence>
<evidence type="ECO:0000256" key="7">
    <source>
        <dbReference type="ARBA" id="ARBA00048576"/>
    </source>
</evidence>
<dbReference type="PANTHER" id="PTHR39322:SF1">
    <property type="entry name" value="ISOVALERYL-HOMOSERINE LACTONE SYNTHASE"/>
    <property type="match status" value="1"/>
</dbReference>
<dbReference type="Pfam" id="PF00765">
    <property type="entry name" value="Autoind_synth"/>
    <property type="match status" value="1"/>
</dbReference>
<protein>
    <recommendedName>
        <fullName evidence="2">Acyl-homoserine-lactone synthase</fullName>
        <ecNumber evidence="1">2.3.1.184</ecNumber>
    </recommendedName>
</protein>
<evidence type="ECO:0000256" key="4">
    <source>
        <dbReference type="ARBA" id="ARBA00022679"/>
    </source>
</evidence>
<dbReference type="Gene3D" id="3.40.630.30">
    <property type="match status" value="1"/>
</dbReference>
<dbReference type="SUPFAM" id="SSF55729">
    <property type="entry name" value="Acyl-CoA N-acyltransferases (Nat)"/>
    <property type="match status" value="1"/>
</dbReference>
<dbReference type="InterPro" id="IPR001690">
    <property type="entry name" value="Autoind_synthase"/>
</dbReference>
<name>D2U3V6_9GAMM</name>
<evidence type="ECO:0000313" key="8">
    <source>
        <dbReference type="EMBL" id="CBA76119.1"/>
    </source>
</evidence>
<comment type="catalytic activity">
    <reaction evidence="7">
        <text>a fatty acyl-[ACP] + S-adenosyl-L-methionine = an N-acyl-L-homoserine lactone + S-methyl-5'-thioadenosine + holo-[ACP] + H(+)</text>
        <dbReference type="Rhea" id="RHEA:10096"/>
        <dbReference type="Rhea" id="RHEA-COMP:9685"/>
        <dbReference type="Rhea" id="RHEA-COMP:14125"/>
        <dbReference type="ChEBI" id="CHEBI:15378"/>
        <dbReference type="ChEBI" id="CHEBI:17509"/>
        <dbReference type="ChEBI" id="CHEBI:55474"/>
        <dbReference type="ChEBI" id="CHEBI:59789"/>
        <dbReference type="ChEBI" id="CHEBI:64479"/>
        <dbReference type="ChEBI" id="CHEBI:138651"/>
        <dbReference type="EC" id="2.3.1.184"/>
    </reaction>
</comment>
<dbReference type="GO" id="GO:0007165">
    <property type="term" value="P:signal transduction"/>
    <property type="evidence" value="ECO:0007669"/>
    <property type="project" value="TreeGrafter"/>
</dbReference>